<reference evidence="1 2" key="1">
    <citation type="submission" date="2020-02" db="EMBL/GenBank/DDBJ databases">
        <authorList>
            <person name="Ma Q."/>
            <person name="Huang Y."/>
            <person name="Song X."/>
            <person name="Pei D."/>
        </authorList>
    </citation>
    <scope>NUCLEOTIDE SEQUENCE [LARGE SCALE GENOMIC DNA]</scope>
    <source>
        <strain evidence="1">Sxm20200214</strain>
        <tissue evidence="1">Leaf</tissue>
    </source>
</reference>
<evidence type="ECO:0000313" key="1">
    <source>
        <dbReference type="EMBL" id="KAG2313770.1"/>
    </source>
</evidence>
<gene>
    <name evidence="1" type="ORF">Bca52824_016892</name>
</gene>
<accession>A0A8X7VMY7</accession>
<comment type="caution">
    <text evidence="1">The sequence shown here is derived from an EMBL/GenBank/DDBJ whole genome shotgun (WGS) entry which is preliminary data.</text>
</comment>
<sequence length="355" mass="39523">MQKIRFKFKAPPLACLEGWVVRTVWVNVPVLGAARNEVRWVDSPGHIFPTAFPATFPVDHFAPDIEFSLLRSWPGFIRLPTDHLITSEGWLDRLVLAGNERPAMSGDWIASVSEAQDVGWDLGCGNVMAVTRSNSCPAKHVCLRTKDDGQVLVCSHFPCDCGNTTSYSLFDGNYYSDNRSNSRANTCNKPRLLEGMHLLDKRSTRALPVALMIHDNSTDRMAFVLATHHSNFCPINFRWTVGAFDFIVRGEILGFMKDEQLRKHLPRMFSLIKNESWGSRRSDTVLVSTINDADQGSADVAFRTPLAPYEKSKFLGSGGSMVARLKLKGIDGRAPPGVEPALNLTQHGETYQVQT</sequence>
<protein>
    <submittedName>
        <fullName evidence="1">Uncharacterized protein</fullName>
    </submittedName>
</protein>
<dbReference type="OrthoDB" id="1701424at2759"/>
<dbReference type="PANTHER" id="PTHR34410">
    <property type="entry name" value="INTRON-ENCODED HOMING ENDONUCLEASE, PUTATIVE-RELATED"/>
    <property type="match status" value="1"/>
</dbReference>
<organism evidence="1 2">
    <name type="scientific">Brassica carinata</name>
    <name type="common">Ethiopian mustard</name>
    <name type="synonym">Abyssinian cabbage</name>
    <dbReference type="NCBI Taxonomy" id="52824"/>
    <lineage>
        <taxon>Eukaryota</taxon>
        <taxon>Viridiplantae</taxon>
        <taxon>Streptophyta</taxon>
        <taxon>Embryophyta</taxon>
        <taxon>Tracheophyta</taxon>
        <taxon>Spermatophyta</taxon>
        <taxon>Magnoliopsida</taxon>
        <taxon>eudicotyledons</taxon>
        <taxon>Gunneridae</taxon>
        <taxon>Pentapetalae</taxon>
        <taxon>rosids</taxon>
        <taxon>malvids</taxon>
        <taxon>Brassicales</taxon>
        <taxon>Brassicaceae</taxon>
        <taxon>Brassiceae</taxon>
        <taxon>Brassica</taxon>
    </lineage>
</organism>
<keyword evidence="2" id="KW-1185">Reference proteome</keyword>
<proteinExistence type="predicted"/>
<dbReference type="AlphaFoldDB" id="A0A8X7VMY7"/>
<dbReference type="PANTHER" id="PTHR34410:SF2">
    <property type="entry name" value="RRNA INTRON-ENCODED HOMING ENDONUCLEASE"/>
    <property type="match status" value="1"/>
</dbReference>
<dbReference type="Proteomes" id="UP000886595">
    <property type="component" value="Unassembled WGS sequence"/>
</dbReference>
<dbReference type="EMBL" id="JAAMPC010000004">
    <property type="protein sequence ID" value="KAG2313770.1"/>
    <property type="molecule type" value="Genomic_DNA"/>
</dbReference>
<name>A0A8X7VMY7_BRACI</name>
<evidence type="ECO:0000313" key="2">
    <source>
        <dbReference type="Proteomes" id="UP000886595"/>
    </source>
</evidence>